<dbReference type="CDD" id="cd06261">
    <property type="entry name" value="TM_PBP2"/>
    <property type="match status" value="1"/>
</dbReference>
<evidence type="ECO:0000313" key="10">
    <source>
        <dbReference type="Proteomes" id="UP000736583"/>
    </source>
</evidence>
<accession>A0ABS6EVF1</accession>
<dbReference type="PANTHER" id="PTHR30151:SF19">
    <property type="entry name" value="ABC TRANSPORTER PERMEASE"/>
    <property type="match status" value="1"/>
</dbReference>
<organism evidence="9 10">
    <name type="scientific">Clostridium simiarum</name>
    <dbReference type="NCBI Taxonomy" id="2841506"/>
    <lineage>
        <taxon>Bacteria</taxon>
        <taxon>Bacillati</taxon>
        <taxon>Bacillota</taxon>
        <taxon>Clostridia</taxon>
        <taxon>Eubacteriales</taxon>
        <taxon>Clostridiaceae</taxon>
        <taxon>Clostridium</taxon>
    </lineage>
</organism>
<dbReference type="PANTHER" id="PTHR30151">
    <property type="entry name" value="ALKANE SULFONATE ABC TRANSPORTER-RELATED, MEMBRANE SUBUNIT"/>
    <property type="match status" value="1"/>
</dbReference>
<feature type="transmembrane region" description="Helical" evidence="7">
    <location>
        <begin position="194"/>
        <end position="216"/>
    </location>
</feature>
<dbReference type="PROSITE" id="PS50928">
    <property type="entry name" value="ABC_TM1"/>
    <property type="match status" value="1"/>
</dbReference>
<dbReference type="InterPro" id="IPR000515">
    <property type="entry name" value="MetI-like"/>
</dbReference>
<evidence type="ECO:0000256" key="5">
    <source>
        <dbReference type="ARBA" id="ARBA00022989"/>
    </source>
</evidence>
<keyword evidence="10" id="KW-1185">Reference proteome</keyword>
<evidence type="ECO:0000259" key="8">
    <source>
        <dbReference type="PROSITE" id="PS50928"/>
    </source>
</evidence>
<feature type="transmembrane region" description="Helical" evidence="7">
    <location>
        <begin position="236"/>
        <end position="258"/>
    </location>
</feature>
<evidence type="ECO:0000256" key="1">
    <source>
        <dbReference type="ARBA" id="ARBA00004651"/>
    </source>
</evidence>
<sequence length="271" mass="30365">MKTKSLTPYEKFLKNKKKEKRAIVFWQIFILILFLILWEVLARVNVIDTFLFSKPTDIHVLFTRYVQSGELFKHIGISVLETVLGFTIGTVLGILIAIMLWWSKTAAKILDPFLVVLNALPKTALAPILIVWAGAGIKGIVVIAVTISLVTTILSAYNYFINADEEKIKMLQSFGATKGQILTKLILPSNIGNIINIVKINIGMSWVGVIVGEFLVSRYGIGYLIVYGGQVFKLDLVMMGVVVLAVCALIMYQVINVIEKLYKERRNLENN</sequence>
<evidence type="ECO:0000256" key="7">
    <source>
        <dbReference type="RuleBase" id="RU363032"/>
    </source>
</evidence>
<feature type="transmembrane region" description="Helical" evidence="7">
    <location>
        <begin position="113"/>
        <end position="134"/>
    </location>
</feature>
<name>A0ABS6EVF1_9CLOT</name>
<proteinExistence type="inferred from homology"/>
<keyword evidence="2 7" id="KW-0813">Transport</keyword>
<keyword evidence="3" id="KW-1003">Cell membrane</keyword>
<evidence type="ECO:0000256" key="4">
    <source>
        <dbReference type="ARBA" id="ARBA00022692"/>
    </source>
</evidence>
<dbReference type="EMBL" id="JAHLQL010000001">
    <property type="protein sequence ID" value="MBU5590181.1"/>
    <property type="molecule type" value="Genomic_DNA"/>
</dbReference>
<dbReference type="InterPro" id="IPR035906">
    <property type="entry name" value="MetI-like_sf"/>
</dbReference>
<reference evidence="9 10" key="1">
    <citation type="submission" date="2021-06" db="EMBL/GenBank/DDBJ databases">
        <authorList>
            <person name="Sun Q."/>
            <person name="Li D."/>
        </authorList>
    </citation>
    <scope>NUCLEOTIDE SEQUENCE [LARGE SCALE GENOMIC DNA]</scope>
    <source>
        <strain evidence="9 10">MSJ-4</strain>
    </source>
</reference>
<dbReference type="RefSeq" id="WP_032121182.1">
    <property type="nucleotide sequence ID" value="NZ_JAHLQL010000001.1"/>
</dbReference>
<keyword evidence="4 7" id="KW-0812">Transmembrane</keyword>
<feature type="transmembrane region" description="Helical" evidence="7">
    <location>
        <begin position="75"/>
        <end position="101"/>
    </location>
</feature>
<comment type="caution">
    <text evidence="9">The sequence shown here is derived from an EMBL/GenBank/DDBJ whole genome shotgun (WGS) entry which is preliminary data.</text>
</comment>
<keyword evidence="6 7" id="KW-0472">Membrane</keyword>
<dbReference type="Proteomes" id="UP000736583">
    <property type="component" value="Unassembled WGS sequence"/>
</dbReference>
<evidence type="ECO:0000313" key="9">
    <source>
        <dbReference type="EMBL" id="MBU5590181.1"/>
    </source>
</evidence>
<feature type="transmembrane region" description="Helical" evidence="7">
    <location>
        <begin position="140"/>
        <end position="160"/>
    </location>
</feature>
<dbReference type="Pfam" id="PF00528">
    <property type="entry name" value="BPD_transp_1"/>
    <property type="match status" value="1"/>
</dbReference>
<feature type="domain" description="ABC transmembrane type-1" evidence="8">
    <location>
        <begin position="71"/>
        <end position="255"/>
    </location>
</feature>
<keyword evidence="5 7" id="KW-1133">Transmembrane helix</keyword>
<protein>
    <submittedName>
        <fullName evidence="9">ABC transporter permease</fullName>
    </submittedName>
</protein>
<dbReference type="Gene3D" id="1.10.3720.10">
    <property type="entry name" value="MetI-like"/>
    <property type="match status" value="1"/>
</dbReference>
<evidence type="ECO:0000256" key="2">
    <source>
        <dbReference type="ARBA" id="ARBA00022448"/>
    </source>
</evidence>
<evidence type="ECO:0000256" key="6">
    <source>
        <dbReference type="ARBA" id="ARBA00023136"/>
    </source>
</evidence>
<comment type="subcellular location">
    <subcellularLocation>
        <location evidence="1 7">Cell membrane</location>
        <topology evidence="1 7">Multi-pass membrane protein</topology>
    </subcellularLocation>
</comment>
<comment type="similarity">
    <text evidence="7">Belongs to the binding-protein-dependent transport system permease family.</text>
</comment>
<evidence type="ECO:0000256" key="3">
    <source>
        <dbReference type="ARBA" id="ARBA00022475"/>
    </source>
</evidence>
<gene>
    <name evidence="9" type="ORF">KQI89_00225</name>
</gene>
<feature type="transmembrane region" description="Helical" evidence="7">
    <location>
        <begin position="21"/>
        <end position="41"/>
    </location>
</feature>
<dbReference type="SUPFAM" id="SSF161098">
    <property type="entry name" value="MetI-like"/>
    <property type="match status" value="1"/>
</dbReference>